<dbReference type="PANTHER" id="PTHR46558">
    <property type="entry name" value="TRACRIPTIONAL REGULATORY PROTEIN-RELATED-RELATED"/>
    <property type="match status" value="1"/>
</dbReference>
<feature type="transmembrane region" description="Helical" evidence="2">
    <location>
        <begin position="132"/>
        <end position="154"/>
    </location>
</feature>
<protein>
    <submittedName>
        <fullName evidence="4">Helix-turn-helix domain-containing protein</fullName>
    </submittedName>
</protein>
<dbReference type="Gene3D" id="1.10.260.40">
    <property type="entry name" value="lambda repressor-like DNA-binding domains"/>
    <property type="match status" value="1"/>
</dbReference>
<evidence type="ECO:0000256" key="1">
    <source>
        <dbReference type="ARBA" id="ARBA00023125"/>
    </source>
</evidence>
<dbReference type="PANTHER" id="PTHR46558:SF11">
    <property type="entry name" value="HTH-TYPE TRANSCRIPTIONAL REGULATOR XRE"/>
    <property type="match status" value="1"/>
</dbReference>
<keyword evidence="1" id="KW-0238">DNA-binding</keyword>
<dbReference type="Proteomes" id="UP001523565">
    <property type="component" value="Unassembled WGS sequence"/>
</dbReference>
<feature type="transmembrane region" description="Helical" evidence="2">
    <location>
        <begin position="103"/>
        <end position="120"/>
    </location>
</feature>
<sequence length="171" mass="19848">MNQQKIGGFLKELRSEKALTQEQLAEHLNVSRRTVSRWETGSNLPDLSVLVELADYYEVDLRQLLDGERKREKMNKELEETVHKVADYSNAQEQKLKRRINRVFLLGVLAFILYIAMLFLEITDKSPTYEAISSFALGLSFGTMLVGVLMTSRFSARIQETKMKLFQKRNR</sequence>
<dbReference type="EMBL" id="JAMZFV010000012">
    <property type="protein sequence ID" value="MCP1110357.1"/>
    <property type="molecule type" value="Genomic_DNA"/>
</dbReference>
<evidence type="ECO:0000259" key="3">
    <source>
        <dbReference type="PROSITE" id="PS50943"/>
    </source>
</evidence>
<dbReference type="SUPFAM" id="SSF47413">
    <property type="entry name" value="lambda repressor-like DNA-binding domains"/>
    <property type="match status" value="1"/>
</dbReference>
<name>A0ABT1EM46_9FIRM</name>
<evidence type="ECO:0000313" key="5">
    <source>
        <dbReference type="Proteomes" id="UP001523565"/>
    </source>
</evidence>
<evidence type="ECO:0000313" key="4">
    <source>
        <dbReference type="EMBL" id="MCP1110357.1"/>
    </source>
</evidence>
<proteinExistence type="predicted"/>
<keyword evidence="5" id="KW-1185">Reference proteome</keyword>
<dbReference type="CDD" id="cd00093">
    <property type="entry name" value="HTH_XRE"/>
    <property type="match status" value="1"/>
</dbReference>
<dbReference type="SMART" id="SM00530">
    <property type="entry name" value="HTH_XRE"/>
    <property type="match status" value="1"/>
</dbReference>
<evidence type="ECO:0000256" key="2">
    <source>
        <dbReference type="SAM" id="Phobius"/>
    </source>
</evidence>
<keyword evidence="2" id="KW-1133">Transmembrane helix</keyword>
<reference evidence="4 5" key="1">
    <citation type="journal article" date="2022" name="Genome Biol. Evol.">
        <title>Host diet, physiology and behaviors set the stage for Lachnospiraceae cladogenesis.</title>
        <authorList>
            <person name="Vera-Ponce De Leon A."/>
            <person name="Schneider M."/>
            <person name="Jahnes B.C."/>
            <person name="Sadowski V."/>
            <person name="Camuy-Velez L.A."/>
            <person name="Duan J."/>
            <person name="Sabree Z.L."/>
        </authorList>
    </citation>
    <scope>NUCLEOTIDE SEQUENCE [LARGE SCALE GENOMIC DNA]</scope>
    <source>
        <strain evidence="4 5">PAL227</strain>
    </source>
</reference>
<dbReference type="RefSeq" id="WP_262069238.1">
    <property type="nucleotide sequence ID" value="NZ_JAMXOC010000012.1"/>
</dbReference>
<organism evidence="4 5">
    <name type="scientific">Ohessyouella blattaphilus</name>
    <dbReference type="NCBI Taxonomy" id="2949333"/>
    <lineage>
        <taxon>Bacteria</taxon>
        <taxon>Bacillati</taxon>
        <taxon>Bacillota</taxon>
        <taxon>Clostridia</taxon>
        <taxon>Lachnospirales</taxon>
        <taxon>Lachnospiraceae</taxon>
        <taxon>Ohessyouella</taxon>
    </lineage>
</organism>
<comment type="caution">
    <text evidence="4">The sequence shown here is derived from an EMBL/GenBank/DDBJ whole genome shotgun (WGS) entry which is preliminary data.</text>
</comment>
<dbReference type="PROSITE" id="PS50943">
    <property type="entry name" value="HTH_CROC1"/>
    <property type="match status" value="1"/>
</dbReference>
<dbReference type="Pfam" id="PF13560">
    <property type="entry name" value="HTH_31"/>
    <property type="match status" value="1"/>
</dbReference>
<dbReference type="InterPro" id="IPR010982">
    <property type="entry name" value="Lambda_DNA-bd_dom_sf"/>
</dbReference>
<keyword evidence="2" id="KW-0812">Transmembrane</keyword>
<keyword evidence="2" id="KW-0472">Membrane</keyword>
<feature type="domain" description="HTH cro/C1-type" evidence="3">
    <location>
        <begin position="10"/>
        <end position="64"/>
    </location>
</feature>
<dbReference type="InterPro" id="IPR001387">
    <property type="entry name" value="Cro/C1-type_HTH"/>
</dbReference>
<accession>A0ABT1EM46</accession>
<gene>
    <name evidence="4" type="ORF">NK118_08840</name>
</gene>